<evidence type="ECO:0000313" key="2">
    <source>
        <dbReference type="EMBL" id="KPA36583.1"/>
    </source>
</evidence>
<dbReference type="GO" id="GO:0003824">
    <property type="term" value="F:catalytic activity"/>
    <property type="evidence" value="ECO:0007669"/>
    <property type="project" value="InterPro"/>
</dbReference>
<dbReference type="AlphaFoldDB" id="A0A0M9END0"/>
<accession>A0A0M9END0</accession>
<dbReference type="InterPro" id="IPR058535">
    <property type="entry name" value="MafB19-deam"/>
</dbReference>
<evidence type="ECO:0000313" key="3">
    <source>
        <dbReference type="Proteomes" id="UP000037904"/>
    </source>
</evidence>
<organism evidence="2 3">
    <name type="scientific">Fusarium langsethiae</name>
    <dbReference type="NCBI Taxonomy" id="179993"/>
    <lineage>
        <taxon>Eukaryota</taxon>
        <taxon>Fungi</taxon>
        <taxon>Dikarya</taxon>
        <taxon>Ascomycota</taxon>
        <taxon>Pezizomycotina</taxon>
        <taxon>Sordariomycetes</taxon>
        <taxon>Hypocreomycetidae</taxon>
        <taxon>Hypocreales</taxon>
        <taxon>Nectriaceae</taxon>
        <taxon>Fusarium</taxon>
    </lineage>
</organism>
<gene>
    <name evidence="2" type="ORF">FLAG1_10638</name>
</gene>
<dbReference type="Proteomes" id="UP000037904">
    <property type="component" value="Unassembled WGS sequence"/>
</dbReference>
<dbReference type="Gene3D" id="3.40.140.10">
    <property type="entry name" value="Cytidine Deaminase, domain 2"/>
    <property type="match status" value="1"/>
</dbReference>
<dbReference type="EMBL" id="JXCE01000597">
    <property type="protein sequence ID" value="KPA36583.1"/>
    <property type="molecule type" value="Genomic_DNA"/>
</dbReference>
<dbReference type="Pfam" id="PF14437">
    <property type="entry name" value="MafB19-deam"/>
    <property type="match status" value="1"/>
</dbReference>
<keyword evidence="3" id="KW-1185">Reference proteome</keyword>
<comment type="caution">
    <text evidence="2">The sequence shown here is derived from an EMBL/GenBank/DDBJ whole genome shotgun (WGS) entry which is preliminary data.</text>
</comment>
<dbReference type="GO" id="GO:0006139">
    <property type="term" value="P:nucleobase-containing compound metabolic process"/>
    <property type="evidence" value="ECO:0007669"/>
    <property type="project" value="UniProtKB-ARBA"/>
</dbReference>
<evidence type="ECO:0000259" key="1">
    <source>
        <dbReference type="PROSITE" id="PS51747"/>
    </source>
</evidence>
<name>A0A0M9END0_FUSLA</name>
<feature type="domain" description="CMP/dCMP-type deaminase" evidence="1">
    <location>
        <begin position="4"/>
        <end position="131"/>
    </location>
</feature>
<dbReference type="InterPro" id="IPR002125">
    <property type="entry name" value="CMP_dCMP_dom"/>
</dbReference>
<protein>
    <recommendedName>
        <fullName evidence="1">CMP/dCMP-type deaminase domain-containing protein</fullName>
    </recommendedName>
</protein>
<proteinExistence type="predicted"/>
<dbReference type="InterPro" id="IPR016193">
    <property type="entry name" value="Cytidine_deaminase-like"/>
</dbReference>
<reference evidence="2 3" key="1">
    <citation type="submission" date="2015-04" db="EMBL/GenBank/DDBJ databases">
        <title>The draft genome sequence of Fusarium langsethiae, a T-2/HT-2 mycotoxin producer.</title>
        <authorList>
            <person name="Lysoe E."/>
            <person name="Divon H.H."/>
            <person name="Terzi V."/>
            <person name="Orru L."/>
            <person name="Lamontanara A."/>
            <person name="Kolseth A.-K."/>
            <person name="Frandsen R.J."/>
            <person name="Nielsen K."/>
            <person name="Thrane U."/>
        </authorList>
    </citation>
    <scope>NUCLEOTIDE SEQUENCE [LARGE SCALE GENOMIC DNA]</scope>
    <source>
        <strain evidence="2 3">Fl201059</strain>
    </source>
</reference>
<dbReference type="PROSITE" id="PS51747">
    <property type="entry name" value="CYT_DCMP_DEAMINASES_2"/>
    <property type="match status" value="1"/>
</dbReference>
<dbReference type="OrthoDB" id="9980836at2759"/>
<dbReference type="SUPFAM" id="SSF53927">
    <property type="entry name" value="Cytidine deaminase-like"/>
    <property type="match status" value="1"/>
</dbReference>
<sequence length="219" mass="25011">MTSKTPQELLSALLQTLEHDIVPLTEQGVASGSKVFGAAILSLQTLKPLTVSTNDERVSPLLHGEINCIQTFYTKTFPDPKSRPDPCEECVFFATHEPCSLCLSGIAWSGFKELYYLFTYEDSRDQFSIPYDIDILEEVFRVRAEGESDVALRDRALYNKKNKFFTAKSIQSLINEIENEDEKERFEAEVDRVKALYNALGEEYQRNKNNDIETSSTWK</sequence>